<keyword evidence="1" id="KW-1133">Transmembrane helix</keyword>
<keyword evidence="1" id="KW-0472">Membrane</keyword>
<evidence type="ECO:0000256" key="1">
    <source>
        <dbReference type="SAM" id="Phobius"/>
    </source>
</evidence>
<evidence type="ECO:0000313" key="3">
    <source>
        <dbReference type="WBParaSite" id="L893_g26976.t1"/>
    </source>
</evidence>
<keyword evidence="2" id="KW-1185">Reference proteome</keyword>
<feature type="transmembrane region" description="Helical" evidence="1">
    <location>
        <begin position="7"/>
        <end position="24"/>
    </location>
</feature>
<keyword evidence="1" id="KW-0812">Transmembrane</keyword>
<reference evidence="3" key="1">
    <citation type="submission" date="2016-11" db="UniProtKB">
        <authorList>
            <consortium name="WormBaseParasite"/>
        </authorList>
    </citation>
    <scope>IDENTIFICATION</scope>
</reference>
<sequence length="73" mass="8426">MAGTRNAVLLFAGVVMLITVYVHLEERHCLADLPALIKLSFHFYIMSNSQRDDMAIVQLNHHRPKFQSEFSPR</sequence>
<dbReference type="Proteomes" id="UP000095287">
    <property type="component" value="Unplaced"/>
</dbReference>
<name>A0A1I7ZJQ1_9BILA</name>
<accession>A0A1I7ZJQ1</accession>
<proteinExistence type="predicted"/>
<organism evidence="2 3">
    <name type="scientific">Steinernema glaseri</name>
    <dbReference type="NCBI Taxonomy" id="37863"/>
    <lineage>
        <taxon>Eukaryota</taxon>
        <taxon>Metazoa</taxon>
        <taxon>Ecdysozoa</taxon>
        <taxon>Nematoda</taxon>
        <taxon>Chromadorea</taxon>
        <taxon>Rhabditida</taxon>
        <taxon>Tylenchina</taxon>
        <taxon>Panagrolaimomorpha</taxon>
        <taxon>Strongyloidoidea</taxon>
        <taxon>Steinernematidae</taxon>
        <taxon>Steinernema</taxon>
    </lineage>
</organism>
<protein>
    <submittedName>
        <fullName evidence="3">Secreted protein</fullName>
    </submittedName>
</protein>
<dbReference type="WBParaSite" id="L893_g26976.t1">
    <property type="protein sequence ID" value="L893_g26976.t1"/>
    <property type="gene ID" value="L893_g26976"/>
</dbReference>
<dbReference type="AlphaFoldDB" id="A0A1I7ZJQ1"/>
<evidence type="ECO:0000313" key="2">
    <source>
        <dbReference type="Proteomes" id="UP000095287"/>
    </source>
</evidence>